<accession>W5TB51</accession>
<name>W5TB51_9NOCA</name>
<organism evidence="1 2">
    <name type="scientific">Nocardia nova SH22a</name>
    <dbReference type="NCBI Taxonomy" id="1415166"/>
    <lineage>
        <taxon>Bacteria</taxon>
        <taxon>Bacillati</taxon>
        <taxon>Actinomycetota</taxon>
        <taxon>Actinomycetes</taxon>
        <taxon>Mycobacteriales</taxon>
        <taxon>Nocardiaceae</taxon>
        <taxon>Nocardia</taxon>
    </lineage>
</organism>
<reference evidence="1 2" key="1">
    <citation type="journal article" date="2014" name="Appl. Environ. Microbiol.">
        <title>Insights into the Microbial Degradation of Rubber and Gutta-Percha by Analysis of the Complete Genome of Nocardia nova SH22a.</title>
        <authorList>
            <person name="Luo Q."/>
            <person name="Hiessl S."/>
            <person name="Poehlein A."/>
            <person name="Daniel R."/>
            <person name="Steinbuchel A."/>
        </authorList>
    </citation>
    <scope>NUCLEOTIDE SEQUENCE [LARGE SCALE GENOMIC DNA]</scope>
    <source>
        <strain evidence="1">SH22a</strain>
    </source>
</reference>
<keyword evidence="2" id="KW-1185">Reference proteome</keyword>
<gene>
    <name evidence="1" type="ORF">NONO_c16160</name>
</gene>
<evidence type="ECO:0000313" key="2">
    <source>
        <dbReference type="Proteomes" id="UP000019150"/>
    </source>
</evidence>
<dbReference type="KEGG" id="nno:NONO_c16160"/>
<sequence length="102" mass="11003">MSMFIDFTNTDTHTQKFQQDLVSVEENITHIGKLPQKLDDILQGDSKDGHSAASAELLRRLSAYHSSLTVLKNTIFSVAGSGGDFQVTDQAGGRKFGGVFGA</sequence>
<dbReference type="HOGENOM" id="CLU_2274427_0_0_11"/>
<protein>
    <submittedName>
        <fullName evidence="1">Uncharacterized protein</fullName>
    </submittedName>
</protein>
<dbReference type="EMBL" id="CP006850">
    <property type="protein sequence ID" value="AHH16417.1"/>
    <property type="molecule type" value="Genomic_DNA"/>
</dbReference>
<dbReference type="AlphaFoldDB" id="W5TB51"/>
<dbReference type="Proteomes" id="UP000019150">
    <property type="component" value="Chromosome"/>
</dbReference>
<dbReference type="RefSeq" id="WP_025347927.1">
    <property type="nucleotide sequence ID" value="NZ_CP006850.1"/>
</dbReference>
<evidence type="ECO:0000313" key="1">
    <source>
        <dbReference type="EMBL" id="AHH16417.1"/>
    </source>
</evidence>
<dbReference type="STRING" id="1415166.NONO_c16160"/>
<dbReference type="PATRIC" id="fig|1415166.3.peg.1643"/>
<proteinExistence type="predicted"/>